<gene>
    <name evidence="2" type="ORF">E2605_08790</name>
</gene>
<dbReference type="EMBL" id="SOML01000004">
    <property type="protein sequence ID" value="TFD96898.1"/>
    <property type="molecule type" value="Genomic_DNA"/>
</dbReference>
<reference evidence="2 3" key="1">
    <citation type="submission" date="2019-03" db="EMBL/GenBank/DDBJ databases">
        <title>San Antonio Military Medical Center submission to MRSN (WRAIR), pending publication.</title>
        <authorList>
            <person name="Blyth D.M."/>
            <person name="Mccarthy S.L."/>
            <person name="Schall S.E."/>
            <person name="Stam J.A."/>
            <person name="Ong A.C."/>
            <person name="Mcgann P.T."/>
        </authorList>
    </citation>
    <scope>NUCLEOTIDE SEQUENCE [LARGE SCALE GENOMIC DNA]</scope>
    <source>
        <strain evidence="2 3">MRSN571793</strain>
    </source>
</reference>
<keyword evidence="3" id="KW-1185">Reference proteome</keyword>
<name>A0A4Y8L495_9BACT</name>
<dbReference type="STRING" id="1121485.GCA_000426485_02979"/>
<dbReference type="RefSeq" id="WP_026626817.1">
    <property type="nucleotide sequence ID" value="NZ_AP028867.1"/>
</dbReference>
<protein>
    <recommendedName>
        <fullName evidence="4">Auto-transporter adhesin head GIN domain-containing protein</fullName>
    </recommendedName>
</protein>
<dbReference type="OrthoDB" id="713374at2"/>
<proteinExistence type="predicted"/>
<evidence type="ECO:0000313" key="2">
    <source>
        <dbReference type="EMBL" id="TFD96898.1"/>
    </source>
</evidence>
<comment type="caution">
    <text evidence="2">The sequence shown here is derived from an EMBL/GenBank/DDBJ whole genome shotgun (WGS) entry which is preliminary data.</text>
</comment>
<dbReference type="Proteomes" id="UP000297861">
    <property type="component" value="Unassembled WGS sequence"/>
</dbReference>
<evidence type="ECO:0000313" key="3">
    <source>
        <dbReference type="Proteomes" id="UP000297861"/>
    </source>
</evidence>
<feature type="signal peptide" evidence="1">
    <location>
        <begin position="1"/>
        <end position="24"/>
    </location>
</feature>
<dbReference type="AlphaFoldDB" id="A0A4Y8L495"/>
<evidence type="ECO:0000256" key="1">
    <source>
        <dbReference type="SAM" id="SignalP"/>
    </source>
</evidence>
<keyword evidence="1" id="KW-0732">Signal</keyword>
<evidence type="ECO:0008006" key="4">
    <source>
        <dbReference type="Google" id="ProtNLM"/>
    </source>
</evidence>
<sequence length="182" mass="19174">MKVNFLTAILAVVSLFGVVTVANAQSTGNVTLNIKLNPIQTLVVNSKQTTVDLNYTTKNDYANGVSVDQADHLTVYSTGGFQVKVKASGSQLTGKANNINVSDVTLTASNGTQALSNSASFSSAQLSAEDKVIVSSSKGGVDKTINVNYAAKGDNNAYLDYYQNTENPTVFTTTLTYTIVAQ</sequence>
<organism evidence="2 3">
    <name type="scientific">Dysgonomonas capnocytophagoides</name>
    <dbReference type="NCBI Taxonomy" id="45254"/>
    <lineage>
        <taxon>Bacteria</taxon>
        <taxon>Pseudomonadati</taxon>
        <taxon>Bacteroidota</taxon>
        <taxon>Bacteroidia</taxon>
        <taxon>Bacteroidales</taxon>
        <taxon>Dysgonomonadaceae</taxon>
        <taxon>Dysgonomonas</taxon>
    </lineage>
</organism>
<feature type="chain" id="PRO_5021284635" description="Auto-transporter adhesin head GIN domain-containing protein" evidence="1">
    <location>
        <begin position="25"/>
        <end position="182"/>
    </location>
</feature>
<accession>A0A4Y8L495</accession>